<protein>
    <submittedName>
        <fullName evidence="1">Uncharacterized protein</fullName>
    </submittedName>
</protein>
<accession>A0A0E9SRY8</accession>
<dbReference type="EMBL" id="GBXM01064443">
    <property type="protein sequence ID" value="JAH44134.1"/>
    <property type="molecule type" value="Transcribed_RNA"/>
</dbReference>
<organism evidence="1">
    <name type="scientific">Anguilla anguilla</name>
    <name type="common">European freshwater eel</name>
    <name type="synonym">Muraena anguilla</name>
    <dbReference type="NCBI Taxonomy" id="7936"/>
    <lineage>
        <taxon>Eukaryota</taxon>
        <taxon>Metazoa</taxon>
        <taxon>Chordata</taxon>
        <taxon>Craniata</taxon>
        <taxon>Vertebrata</taxon>
        <taxon>Euteleostomi</taxon>
        <taxon>Actinopterygii</taxon>
        <taxon>Neopterygii</taxon>
        <taxon>Teleostei</taxon>
        <taxon>Anguilliformes</taxon>
        <taxon>Anguillidae</taxon>
        <taxon>Anguilla</taxon>
    </lineage>
</organism>
<evidence type="ECO:0000313" key="1">
    <source>
        <dbReference type="EMBL" id="JAH44134.1"/>
    </source>
</evidence>
<sequence>MEHLKYIAKPRNMSVCRTKSI</sequence>
<reference evidence="1" key="1">
    <citation type="submission" date="2014-11" db="EMBL/GenBank/DDBJ databases">
        <authorList>
            <person name="Amaro Gonzalez C."/>
        </authorList>
    </citation>
    <scope>NUCLEOTIDE SEQUENCE</scope>
</reference>
<proteinExistence type="predicted"/>
<reference evidence="1" key="2">
    <citation type="journal article" date="2015" name="Fish Shellfish Immunol.">
        <title>Early steps in the European eel (Anguilla anguilla)-Vibrio vulnificus interaction in the gills: Role of the RtxA13 toxin.</title>
        <authorList>
            <person name="Callol A."/>
            <person name="Pajuelo D."/>
            <person name="Ebbesson L."/>
            <person name="Teles M."/>
            <person name="MacKenzie S."/>
            <person name="Amaro C."/>
        </authorList>
    </citation>
    <scope>NUCLEOTIDE SEQUENCE</scope>
</reference>
<dbReference type="AlphaFoldDB" id="A0A0E9SRY8"/>
<name>A0A0E9SRY8_ANGAN</name>